<dbReference type="PATRIC" id="fig|1076.23.peg.2170"/>
<evidence type="ECO:0000313" key="2">
    <source>
        <dbReference type="EMBL" id="KIZ43457.1"/>
    </source>
</evidence>
<dbReference type="InterPro" id="IPR008727">
    <property type="entry name" value="PAAR_motif"/>
</dbReference>
<comment type="caution">
    <text evidence="2">The sequence shown here is derived from an EMBL/GenBank/DDBJ whole genome shotgun (WGS) entry which is preliminary data.</text>
</comment>
<gene>
    <name evidence="2" type="ORF">OO17_11205</name>
</gene>
<sequence>MAVPDRRRAAQDCQGQGQLSCRAKPPARSASLLASVLAVSLCSIAPALAQSGSADTLIGGQPAARQGDTTAAGSALVGGSPNVFINGRPAAVQGDRSGCGGVVIGGSSNVFINGKPAARAGDSGSACPGK</sequence>
<proteinExistence type="predicted"/>
<dbReference type="EMBL" id="JXXE01000220">
    <property type="protein sequence ID" value="KIZ43457.1"/>
    <property type="molecule type" value="Genomic_DNA"/>
</dbReference>
<accession>A0A0D7EVJ1</accession>
<dbReference type="AlphaFoldDB" id="A0A0D7EVJ1"/>
<reference evidence="2 3" key="1">
    <citation type="submission" date="2014-11" db="EMBL/GenBank/DDBJ databases">
        <title>Genomics and ecophysiology of heterotrophic nitrogen fixing bacteria isolated from estuarine surface water.</title>
        <authorList>
            <person name="Bentzon-Tilia M."/>
            <person name="Severin I."/>
            <person name="Hansen L.H."/>
            <person name="Riemann L."/>
        </authorList>
    </citation>
    <scope>NUCLEOTIDE SEQUENCE [LARGE SCALE GENOMIC DNA]</scope>
    <source>
        <strain evidence="2 3">BAL398</strain>
    </source>
</reference>
<evidence type="ECO:0000313" key="3">
    <source>
        <dbReference type="Proteomes" id="UP000032515"/>
    </source>
</evidence>
<dbReference type="Pfam" id="PF05488">
    <property type="entry name" value="PAAR_motif"/>
    <property type="match status" value="1"/>
</dbReference>
<evidence type="ECO:0000256" key="1">
    <source>
        <dbReference type="SAM" id="SignalP"/>
    </source>
</evidence>
<dbReference type="Proteomes" id="UP000032515">
    <property type="component" value="Unassembled WGS sequence"/>
</dbReference>
<evidence type="ECO:0008006" key="4">
    <source>
        <dbReference type="Google" id="ProtNLM"/>
    </source>
</evidence>
<name>A0A0D7EVJ1_RHOPL</name>
<dbReference type="CDD" id="cd14743">
    <property type="entry name" value="PAAR_CT_1"/>
    <property type="match status" value="1"/>
</dbReference>
<protein>
    <recommendedName>
        <fullName evidence="4">PAAR repeat-containing protein</fullName>
    </recommendedName>
</protein>
<feature type="signal peptide" evidence="1">
    <location>
        <begin position="1"/>
        <end position="49"/>
    </location>
</feature>
<organism evidence="2 3">
    <name type="scientific">Rhodopseudomonas palustris</name>
    <dbReference type="NCBI Taxonomy" id="1076"/>
    <lineage>
        <taxon>Bacteria</taxon>
        <taxon>Pseudomonadati</taxon>
        <taxon>Pseudomonadota</taxon>
        <taxon>Alphaproteobacteria</taxon>
        <taxon>Hyphomicrobiales</taxon>
        <taxon>Nitrobacteraceae</taxon>
        <taxon>Rhodopseudomonas</taxon>
    </lineage>
</organism>
<dbReference type="Gene3D" id="2.60.200.60">
    <property type="match status" value="3"/>
</dbReference>
<keyword evidence="1" id="KW-0732">Signal</keyword>
<dbReference type="OrthoDB" id="9807902at2"/>
<feature type="chain" id="PRO_5002319572" description="PAAR repeat-containing protein" evidence="1">
    <location>
        <begin position="50"/>
        <end position="130"/>
    </location>
</feature>